<comment type="caution">
    <text evidence="4">The sequence shown here is derived from an EMBL/GenBank/DDBJ whole genome shotgun (WGS) entry which is preliminary data.</text>
</comment>
<dbReference type="SUPFAM" id="SSF51735">
    <property type="entry name" value="NAD(P)-binding Rossmann-fold domains"/>
    <property type="match status" value="1"/>
</dbReference>
<dbReference type="PANTHER" id="PTHR43103:SF3">
    <property type="entry name" value="ADP-L-GLYCERO-D-MANNO-HEPTOSE-6-EPIMERASE"/>
    <property type="match status" value="1"/>
</dbReference>
<dbReference type="OrthoDB" id="9771073at2"/>
<keyword evidence="2" id="KW-0119">Carbohydrate metabolism</keyword>
<proteinExistence type="predicted"/>
<keyword evidence="5" id="KW-1185">Reference proteome</keyword>
<dbReference type="InterPro" id="IPR036291">
    <property type="entry name" value="NAD(P)-bd_dom_sf"/>
</dbReference>
<keyword evidence="1" id="KW-0521">NADP</keyword>
<dbReference type="AlphaFoldDB" id="A0A2S8S878"/>
<evidence type="ECO:0000259" key="3">
    <source>
        <dbReference type="Pfam" id="PF01370"/>
    </source>
</evidence>
<sequence>MSGVSTVGPVLVTGGSGFLGRALCAALLARGESVVVFDLAPPKAPIRHDAIRYETGDIRDLSALSEVAGRHGIRAIVHLAALVIPACRANPVLGAEVNIIGHINVLELARMTGISRVVYTSSLAAKPRGALASPVNLYGAYKHCCEEISKVYFLDHGIASVGLRPNVVYGPGRIEGETAAITQVIRAAATGESYEMPFSGEMCFQHIDEVTEIFLRCLAATPDGPVVSDLTTDVRSTADLLAAILRLAPDARVDAAPVHRAGPKGLDNTPLRDLIGDWAAVPLEEGVARTLAAFRDGGGES</sequence>
<accession>A0A2S8S878</accession>
<evidence type="ECO:0000313" key="5">
    <source>
        <dbReference type="Proteomes" id="UP000238338"/>
    </source>
</evidence>
<dbReference type="Proteomes" id="UP000238338">
    <property type="component" value="Unassembled WGS sequence"/>
</dbReference>
<dbReference type="PANTHER" id="PTHR43103">
    <property type="entry name" value="NUCLEOSIDE-DIPHOSPHATE-SUGAR EPIMERASE"/>
    <property type="match status" value="1"/>
</dbReference>
<evidence type="ECO:0000313" key="4">
    <source>
        <dbReference type="EMBL" id="PQV57025.1"/>
    </source>
</evidence>
<dbReference type="RefSeq" id="WP_105514406.1">
    <property type="nucleotide sequence ID" value="NZ_PVEP01000003.1"/>
</dbReference>
<dbReference type="Gene3D" id="3.40.50.720">
    <property type="entry name" value="NAD(P)-binding Rossmann-like Domain"/>
    <property type="match status" value="1"/>
</dbReference>
<feature type="domain" description="NAD-dependent epimerase/dehydratase" evidence="3">
    <location>
        <begin position="10"/>
        <end position="220"/>
    </location>
</feature>
<evidence type="ECO:0000256" key="2">
    <source>
        <dbReference type="ARBA" id="ARBA00023277"/>
    </source>
</evidence>
<dbReference type="InterPro" id="IPR001509">
    <property type="entry name" value="Epimerase_deHydtase"/>
</dbReference>
<dbReference type="Pfam" id="PF01370">
    <property type="entry name" value="Epimerase"/>
    <property type="match status" value="1"/>
</dbReference>
<protein>
    <submittedName>
        <fullName evidence="4">Nucleoside-diphosphate-sugar epimerase</fullName>
    </submittedName>
</protein>
<gene>
    <name evidence="4" type="ORF">LX70_01881</name>
</gene>
<dbReference type="EMBL" id="PVEP01000003">
    <property type="protein sequence ID" value="PQV57025.1"/>
    <property type="molecule type" value="Genomic_DNA"/>
</dbReference>
<reference evidence="4 5" key="1">
    <citation type="submission" date="2018-02" db="EMBL/GenBank/DDBJ databases">
        <title>Genomic Encyclopedia of Archaeal and Bacterial Type Strains, Phase II (KMG-II): from individual species to whole genera.</title>
        <authorList>
            <person name="Goeker M."/>
        </authorList>
    </citation>
    <scope>NUCLEOTIDE SEQUENCE [LARGE SCALE GENOMIC DNA]</scope>
    <source>
        <strain evidence="4 5">DSM 18921</strain>
    </source>
</reference>
<name>A0A2S8S878_9RHOB</name>
<organism evidence="4 5">
    <name type="scientific">Albidovulum denitrificans</name>
    <dbReference type="NCBI Taxonomy" id="404881"/>
    <lineage>
        <taxon>Bacteria</taxon>
        <taxon>Pseudomonadati</taxon>
        <taxon>Pseudomonadota</taxon>
        <taxon>Alphaproteobacteria</taxon>
        <taxon>Rhodobacterales</taxon>
        <taxon>Paracoccaceae</taxon>
        <taxon>Albidovulum</taxon>
    </lineage>
</organism>
<evidence type="ECO:0000256" key="1">
    <source>
        <dbReference type="ARBA" id="ARBA00022857"/>
    </source>
</evidence>